<comment type="catalytic activity">
    <reaction evidence="1">
        <text>ATP + protein L-histidine = ADP + protein N-phospho-L-histidine.</text>
        <dbReference type="EC" id="2.7.13.3"/>
    </reaction>
</comment>
<dbReference type="CDD" id="cd16917">
    <property type="entry name" value="HATPase_UhpB-NarQ-NarX-like"/>
    <property type="match status" value="1"/>
</dbReference>
<dbReference type="InterPro" id="IPR003660">
    <property type="entry name" value="HAMP_dom"/>
</dbReference>
<dbReference type="PROSITE" id="PS50885">
    <property type="entry name" value="HAMP"/>
    <property type="match status" value="1"/>
</dbReference>
<keyword evidence="8" id="KW-1133">Transmembrane helix</keyword>
<dbReference type="EMBL" id="JADJEV010000003">
    <property type="protein sequence ID" value="MBK6972910.1"/>
    <property type="molecule type" value="Genomic_DNA"/>
</dbReference>
<dbReference type="EC" id="2.7.13.3" evidence="3"/>
<dbReference type="SUPFAM" id="SSF55874">
    <property type="entry name" value="ATPase domain of HSP90 chaperone/DNA topoisomerase II/histidine kinase"/>
    <property type="match status" value="1"/>
</dbReference>
<evidence type="ECO:0000256" key="2">
    <source>
        <dbReference type="ARBA" id="ARBA00004370"/>
    </source>
</evidence>
<feature type="transmembrane region" description="Helical" evidence="8">
    <location>
        <begin position="147"/>
        <end position="166"/>
    </location>
</feature>
<reference evidence="11" key="1">
    <citation type="submission" date="2020-10" db="EMBL/GenBank/DDBJ databases">
        <title>Connecting structure to function with the recovery of over 1000 high-quality activated sludge metagenome-assembled genomes encoding full-length rRNA genes using long-read sequencing.</title>
        <authorList>
            <person name="Singleton C.M."/>
            <person name="Petriglieri F."/>
            <person name="Kristensen J.M."/>
            <person name="Kirkegaard R.H."/>
            <person name="Michaelsen T.Y."/>
            <person name="Andersen M.H."/>
            <person name="Karst S.M."/>
            <person name="Dueholm M.S."/>
            <person name="Nielsen P.H."/>
            <person name="Albertsen M."/>
        </authorList>
    </citation>
    <scope>NUCLEOTIDE SEQUENCE</scope>
    <source>
        <strain evidence="11">Bjer_18-Q3-R1-45_BAT3C.347</strain>
    </source>
</reference>
<dbReference type="InterPro" id="IPR036890">
    <property type="entry name" value="HATPase_C_sf"/>
</dbReference>
<evidence type="ECO:0000259" key="9">
    <source>
        <dbReference type="PROSITE" id="PS50109"/>
    </source>
</evidence>
<evidence type="ECO:0000256" key="7">
    <source>
        <dbReference type="ARBA" id="ARBA00023012"/>
    </source>
</evidence>
<keyword evidence="6" id="KW-0418">Kinase</keyword>
<dbReference type="SMART" id="SM00304">
    <property type="entry name" value="HAMP"/>
    <property type="match status" value="1"/>
</dbReference>
<evidence type="ECO:0000256" key="4">
    <source>
        <dbReference type="ARBA" id="ARBA00022553"/>
    </source>
</evidence>
<dbReference type="GO" id="GO:0016020">
    <property type="term" value="C:membrane"/>
    <property type="evidence" value="ECO:0007669"/>
    <property type="project" value="UniProtKB-SubCell"/>
</dbReference>
<dbReference type="Gene3D" id="1.20.5.1930">
    <property type="match status" value="1"/>
</dbReference>
<evidence type="ECO:0000256" key="3">
    <source>
        <dbReference type="ARBA" id="ARBA00012438"/>
    </source>
</evidence>
<dbReference type="Pfam" id="PF07730">
    <property type="entry name" value="HisKA_3"/>
    <property type="match status" value="1"/>
</dbReference>
<keyword evidence="4" id="KW-0597">Phosphoprotein</keyword>
<keyword evidence="8" id="KW-0472">Membrane</keyword>
<evidence type="ECO:0000313" key="11">
    <source>
        <dbReference type="EMBL" id="MBK6972910.1"/>
    </source>
</evidence>
<dbReference type="Proteomes" id="UP000807785">
    <property type="component" value="Unassembled WGS sequence"/>
</dbReference>
<dbReference type="SMART" id="SM00387">
    <property type="entry name" value="HATPase_c"/>
    <property type="match status" value="1"/>
</dbReference>
<feature type="transmembrane region" description="Helical" evidence="8">
    <location>
        <begin position="7"/>
        <end position="27"/>
    </location>
</feature>
<dbReference type="Gene3D" id="3.30.565.10">
    <property type="entry name" value="Histidine kinase-like ATPase, C-terminal domain"/>
    <property type="match status" value="1"/>
</dbReference>
<dbReference type="InterPro" id="IPR011712">
    <property type="entry name" value="Sig_transdc_His_kin_sub3_dim/P"/>
</dbReference>
<sequence length="446" mass="49163">MSLRLQINLILTALIGFFVGVLVWQQIDSTRRSVREEVEAASRVATQLLTRVSWVYGQSGLLGMTEFLERLGRVRANEIELLDQRGDVLYRSPPSPYKAGRDAPAWFARIVSPPVQPQLIGLPNGRLVVRADASRATLDGWDDLGRLLAVAALVFVFGNLLAYWLAGRALRPLRRVVDGLREMERGAHHTRLPDLPGKEAQLMSHAFNAMAQAVEDTIAAKKAAAEATEKLAENRELTQIIQARIEEERGAIARELHDELGQSVTAIKSVGLSIAQRAAGKDADIEQAARLVVDTAGQIYDVVHHMIPKLRPLALDRFGLADALDDLLGDWRLQHPQIEFSLKSDRLPEVLGEKLMTAVYRIIQESVNNALRHAQATRIAIELGVVDGDLTISVEDNGRGLPADWRTPGHYGVIGMRERAFTLGGTLDLQKPEGGGLRVFARIPLN</sequence>
<dbReference type="CDD" id="cd06225">
    <property type="entry name" value="HAMP"/>
    <property type="match status" value="1"/>
</dbReference>
<dbReference type="GO" id="GO:0000155">
    <property type="term" value="F:phosphorelay sensor kinase activity"/>
    <property type="evidence" value="ECO:0007669"/>
    <property type="project" value="InterPro"/>
</dbReference>
<name>A0A9D7HTQ0_9PROT</name>
<dbReference type="PROSITE" id="PS50109">
    <property type="entry name" value="HIS_KIN"/>
    <property type="match status" value="1"/>
</dbReference>
<dbReference type="InterPro" id="IPR050482">
    <property type="entry name" value="Sensor_HK_TwoCompSys"/>
</dbReference>
<dbReference type="Pfam" id="PF02518">
    <property type="entry name" value="HATPase_c"/>
    <property type="match status" value="1"/>
</dbReference>
<protein>
    <recommendedName>
        <fullName evidence="3">histidine kinase</fullName>
        <ecNumber evidence="3">2.7.13.3</ecNumber>
    </recommendedName>
</protein>
<comment type="caution">
    <text evidence="11">The sequence shown here is derived from an EMBL/GenBank/DDBJ whole genome shotgun (WGS) entry which is preliminary data.</text>
</comment>
<keyword evidence="8" id="KW-0812">Transmembrane</keyword>
<dbReference type="GO" id="GO:0046983">
    <property type="term" value="F:protein dimerization activity"/>
    <property type="evidence" value="ECO:0007669"/>
    <property type="project" value="InterPro"/>
</dbReference>
<feature type="domain" description="Histidine kinase" evidence="9">
    <location>
        <begin position="255"/>
        <end position="446"/>
    </location>
</feature>
<comment type="subcellular location">
    <subcellularLocation>
        <location evidence="2">Membrane</location>
    </subcellularLocation>
</comment>
<dbReference type="Pfam" id="PF00672">
    <property type="entry name" value="HAMP"/>
    <property type="match status" value="1"/>
</dbReference>
<gene>
    <name evidence="11" type="ORF">IPH26_08095</name>
</gene>
<accession>A0A9D7HTQ0</accession>
<keyword evidence="7" id="KW-0902">Two-component regulatory system</keyword>
<keyword evidence="5" id="KW-0808">Transferase</keyword>
<dbReference type="InterPro" id="IPR005467">
    <property type="entry name" value="His_kinase_dom"/>
</dbReference>
<evidence type="ECO:0000313" key="12">
    <source>
        <dbReference type="Proteomes" id="UP000807785"/>
    </source>
</evidence>
<organism evidence="11 12">
    <name type="scientific">Candidatus Methylophosphatis roskildensis</name>
    <dbReference type="NCBI Taxonomy" id="2899263"/>
    <lineage>
        <taxon>Bacteria</taxon>
        <taxon>Pseudomonadati</taxon>
        <taxon>Pseudomonadota</taxon>
        <taxon>Betaproteobacteria</taxon>
        <taxon>Nitrosomonadales</taxon>
        <taxon>Sterolibacteriaceae</taxon>
        <taxon>Candidatus Methylophosphatis</taxon>
    </lineage>
</organism>
<dbReference type="PANTHER" id="PTHR24421">
    <property type="entry name" value="NITRATE/NITRITE SENSOR PROTEIN NARX-RELATED"/>
    <property type="match status" value="1"/>
</dbReference>
<dbReference type="Gene3D" id="6.10.340.10">
    <property type="match status" value="1"/>
</dbReference>
<dbReference type="AlphaFoldDB" id="A0A9D7HTQ0"/>
<feature type="domain" description="HAMP" evidence="10">
    <location>
        <begin position="167"/>
        <end position="219"/>
    </location>
</feature>
<proteinExistence type="predicted"/>
<dbReference type="InterPro" id="IPR003594">
    <property type="entry name" value="HATPase_dom"/>
</dbReference>
<dbReference type="PANTHER" id="PTHR24421:SF58">
    <property type="entry name" value="SIGNAL TRANSDUCTION HISTIDINE-PROTEIN KINASE_PHOSPHATASE UHPB"/>
    <property type="match status" value="1"/>
</dbReference>
<evidence type="ECO:0000256" key="8">
    <source>
        <dbReference type="SAM" id="Phobius"/>
    </source>
</evidence>
<evidence type="ECO:0000259" key="10">
    <source>
        <dbReference type="PROSITE" id="PS50885"/>
    </source>
</evidence>
<evidence type="ECO:0000256" key="1">
    <source>
        <dbReference type="ARBA" id="ARBA00000085"/>
    </source>
</evidence>
<evidence type="ECO:0000256" key="5">
    <source>
        <dbReference type="ARBA" id="ARBA00022679"/>
    </source>
</evidence>
<evidence type="ECO:0000256" key="6">
    <source>
        <dbReference type="ARBA" id="ARBA00022777"/>
    </source>
</evidence>